<dbReference type="GO" id="GO:0022857">
    <property type="term" value="F:transmembrane transporter activity"/>
    <property type="evidence" value="ECO:0007669"/>
    <property type="project" value="TreeGrafter"/>
</dbReference>
<dbReference type="PANTHER" id="PTHR24220">
    <property type="entry name" value="IMPORT ATP-BINDING PROTEIN"/>
    <property type="match status" value="1"/>
</dbReference>
<dbReference type="InterPro" id="IPR003439">
    <property type="entry name" value="ABC_transporter-like_ATP-bd"/>
</dbReference>
<gene>
    <name evidence="5" type="ORF">BJY16_009211</name>
</gene>
<evidence type="ECO:0000256" key="1">
    <source>
        <dbReference type="ARBA" id="ARBA00022448"/>
    </source>
</evidence>
<keyword evidence="3 5" id="KW-0067">ATP-binding</keyword>
<proteinExistence type="predicted"/>
<dbReference type="SMART" id="SM00382">
    <property type="entry name" value="AAA"/>
    <property type="match status" value="1"/>
</dbReference>
<evidence type="ECO:0000256" key="2">
    <source>
        <dbReference type="ARBA" id="ARBA00022741"/>
    </source>
</evidence>
<evidence type="ECO:0000313" key="5">
    <source>
        <dbReference type="EMBL" id="MBB4745752.1"/>
    </source>
</evidence>
<dbReference type="CDD" id="cd03255">
    <property type="entry name" value="ABC_MJ0796_LolCDE_FtsE"/>
    <property type="match status" value="1"/>
</dbReference>
<dbReference type="SUPFAM" id="SSF52540">
    <property type="entry name" value="P-loop containing nucleoside triphosphate hydrolases"/>
    <property type="match status" value="1"/>
</dbReference>
<dbReference type="InterPro" id="IPR015854">
    <property type="entry name" value="ABC_transpr_LolD-like"/>
</dbReference>
<dbReference type="PANTHER" id="PTHR24220:SF685">
    <property type="entry name" value="ABC TRANSPORTER RELATED"/>
    <property type="match status" value="1"/>
</dbReference>
<accession>A0A7W7H8F3</accession>
<dbReference type="Gene3D" id="3.40.50.300">
    <property type="entry name" value="P-loop containing nucleotide triphosphate hydrolases"/>
    <property type="match status" value="1"/>
</dbReference>
<dbReference type="GO" id="GO:0005524">
    <property type="term" value="F:ATP binding"/>
    <property type="evidence" value="ECO:0007669"/>
    <property type="project" value="UniProtKB-KW"/>
</dbReference>
<dbReference type="RefSeq" id="WP_185046106.1">
    <property type="nucleotide sequence ID" value="NZ_BAABFG010000005.1"/>
</dbReference>
<dbReference type="AlphaFoldDB" id="A0A7W7H8F3"/>
<dbReference type="InterPro" id="IPR027417">
    <property type="entry name" value="P-loop_NTPase"/>
</dbReference>
<comment type="caution">
    <text evidence="5">The sequence shown here is derived from an EMBL/GenBank/DDBJ whole genome shotgun (WGS) entry which is preliminary data.</text>
</comment>
<dbReference type="GO" id="GO:0005886">
    <property type="term" value="C:plasma membrane"/>
    <property type="evidence" value="ECO:0007669"/>
    <property type="project" value="TreeGrafter"/>
</dbReference>
<keyword evidence="6" id="KW-1185">Reference proteome</keyword>
<dbReference type="Proteomes" id="UP000546162">
    <property type="component" value="Unassembled WGS sequence"/>
</dbReference>
<feature type="domain" description="ABC transporter" evidence="4">
    <location>
        <begin position="7"/>
        <end position="240"/>
    </location>
</feature>
<name>A0A7W7H8F3_9ACTN</name>
<dbReference type="FunFam" id="3.40.50.300:FF:000032">
    <property type="entry name" value="Export ABC transporter ATP-binding protein"/>
    <property type="match status" value="1"/>
</dbReference>
<evidence type="ECO:0000259" key="4">
    <source>
        <dbReference type="PROSITE" id="PS50893"/>
    </source>
</evidence>
<evidence type="ECO:0000313" key="6">
    <source>
        <dbReference type="Proteomes" id="UP000546162"/>
    </source>
</evidence>
<evidence type="ECO:0000256" key="3">
    <source>
        <dbReference type="ARBA" id="ARBA00022840"/>
    </source>
</evidence>
<dbReference type="GO" id="GO:0098796">
    <property type="term" value="C:membrane protein complex"/>
    <property type="evidence" value="ECO:0007669"/>
    <property type="project" value="UniProtKB-ARBA"/>
</dbReference>
<keyword evidence="2" id="KW-0547">Nucleotide-binding</keyword>
<dbReference type="InterPro" id="IPR017871">
    <property type="entry name" value="ABC_transporter-like_CS"/>
</dbReference>
<dbReference type="GO" id="GO:0016887">
    <property type="term" value="F:ATP hydrolysis activity"/>
    <property type="evidence" value="ECO:0007669"/>
    <property type="project" value="InterPro"/>
</dbReference>
<dbReference type="PROSITE" id="PS50893">
    <property type="entry name" value="ABC_TRANSPORTER_2"/>
    <property type="match status" value="1"/>
</dbReference>
<organism evidence="5 6">
    <name type="scientific">Actinoplanes octamycinicus</name>
    <dbReference type="NCBI Taxonomy" id="135948"/>
    <lineage>
        <taxon>Bacteria</taxon>
        <taxon>Bacillati</taxon>
        <taxon>Actinomycetota</taxon>
        <taxon>Actinomycetes</taxon>
        <taxon>Micromonosporales</taxon>
        <taxon>Micromonosporaceae</taxon>
        <taxon>Actinoplanes</taxon>
    </lineage>
</organism>
<dbReference type="Pfam" id="PF00005">
    <property type="entry name" value="ABC_tran"/>
    <property type="match status" value="1"/>
</dbReference>
<reference evidence="5 6" key="1">
    <citation type="submission" date="2020-08" db="EMBL/GenBank/DDBJ databases">
        <title>Sequencing the genomes of 1000 actinobacteria strains.</title>
        <authorList>
            <person name="Klenk H.-P."/>
        </authorList>
    </citation>
    <scope>NUCLEOTIDE SEQUENCE [LARGE SCALE GENOMIC DNA]</scope>
    <source>
        <strain evidence="5 6">DSM 45809</strain>
    </source>
</reference>
<keyword evidence="1" id="KW-0813">Transport</keyword>
<sequence length="251" mass="26226">MPNTPAVELIDVTRSYPGVRALAGVSAVFPAGTFTAVMGPSGSGKSTLLHCAAGLDRPDTGRVLLAGRDIAGLREPKLTEARRRVAGFVFQSYNLLDSLSVWHNVLLPQRLAGVRPDRAWAREVLTRVGLAGREHARPAQLSGGQRQRVALARALAARPEVIFADEPTGALDLAAGREVLGLLREAVDDLGATVVMVTHDPAAAGHADRVVFLADGRIVTEMTRPAAEAVAARMTAVSAHAGSAAAGVDAR</sequence>
<protein>
    <submittedName>
        <fullName evidence="5">Putative ABC transport system ATP-binding protein</fullName>
    </submittedName>
</protein>
<dbReference type="InterPro" id="IPR003593">
    <property type="entry name" value="AAA+_ATPase"/>
</dbReference>
<dbReference type="PROSITE" id="PS00211">
    <property type="entry name" value="ABC_TRANSPORTER_1"/>
    <property type="match status" value="1"/>
</dbReference>
<dbReference type="EMBL" id="JACHNB010000001">
    <property type="protein sequence ID" value="MBB4745752.1"/>
    <property type="molecule type" value="Genomic_DNA"/>
</dbReference>
<dbReference type="InterPro" id="IPR017911">
    <property type="entry name" value="MacB-like_ATP-bd"/>
</dbReference>